<proteinExistence type="predicted"/>
<keyword evidence="4" id="KW-1185">Reference proteome</keyword>
<dbReference type="Proteomes" id="UP000241394">
    <property type="component" value="Chromosome LG1"/>
</dbReference>
<evidence type="ECO:0000313" key="3">
    <source>
        <dbReference type="EMBL" id="PSS36188.1"/>
    </source>
</evidence>
<accession>A0A2R6S1R7</accession>
<dbReference type="InterPro" id="IPR036322">
    <property type="entry name" value="WD40_repeat_dom_sf"/>
</dbReference>
<dbReference type="AlphaFoldDB" id="A0A2R6S1R7"/>
<dbReference type="EMBL" id="NKQK01000001">
    <property type="protein sequence ID" value="PSS36188.1"/>
    <property type="molecule type" value="Genomic_DNA"/>
</dbReference>
<dbReference type="InParanoid" id="A0A2R6S1R7"/>
<keyword evidence="2" id="KW-0677">Repeat</keyword>
<sequence>MVLSSNGMYIATASEQFTIVRVHLVSEATKLYSFRRGTYPSTIFSFSFGSSMQLPDILIATSSSGSVHAFSIGFNMNQSYAVIHKIDKVADSSIPESMACRWPSRLLHYAEFMGHVIHHHLYQVVPGVQLKHQPSERVLVILGCEFNLFM</sequence>
<dbReference type="OrthoDB" id="1667587at2759"/>
<gene>
    <name evidence="3" type="ORF">CEY00_Acc00731</name>
</gene>
<dbReference type="SUPFAM" id="SSF50978">
    <property type="entry name" value="WD40 repeat-like"/>
    <property type="match status" value="1"/>
</dbReference>
<dbReference type="InterPro" id="IPR048720">
    <property type="entry name" value="PROPPIN"/>
</dbReference>
<evidence type="ECO:0000256" key="2">
    <source>
        <dbReference type="ARBA" id="ARBA00022737"/>
    </source>
</evidence>
<protein>
    <submittedName>
        <fullName evidence="3">Autophagy-related protein like</fullName>
    </submittedName>
</protein>
<organism evidence="3 4">
    <name type="scientific">Actinidia chinensis var. chinensis</name>
    <name type="common">Chinese soft-hair kiwi</name>
    <dbReference type="NCBI Taxonomy" id="1590841"/>
    <lineage>
        <taxon>Eukaryota</taxon>
        <taxon>Viridiplantae</taxon>
        <taxon>Streptophyta</taxon>
        <taxon>Embryophyta</taxon>
        <taxon>Tracheophyta</taxon>
        <taxon>Spermatophyta</taxon>
        <taxon>Magnoliopsida</taxon>
        <taxon>eudicotyledons</taxon>
        <taxon>Gunneridae</taxon>
        <taxon>Pentapetalae</taxon>
        <taxon>asterids</taxon>
        <taxon>Ericales</taxon>
        <taxon>Actinidiaceae</taxon>
        <taxon>Actinidia</taxon>
    </lineage>
</organism>
<evidence type="ECO:0000313" key="4">
    <source>
        <dbReference type="Proteomes" id="UP000241394"/>
    </source>
</evidence>
<evidence type="ECO:0000256" key="1">
    <source>
        <dbReference type="ARBA" id="ARBA00022574"/>
    </source>
</evidence>
<keyword evidence="1" id="KW-0853">WD repeat</keyword>
<dbReference type="STRING" id="1590841.A0A2R6S1R7"/>
<dbReference type="PANTHER" id="PTHR11227">
    <property type="entry name" value="WD-REPEAT PROTEIN INTERACTING WITH PHOSPHOINOSIDES WIPI -RELATED"/>
    <property type="match status" value="1"/>
</dbReference>
<dbReference type="Gramene" id="PSS36188">
    <property type="protein sequence ID" value="PSS36188"/>
    <property type="gene ID" value="CEY00_Acc00731"/>
</dbReference>
<reference evidence="4" key="2">
    <citation type="journal article" date="2018" name="BMC Genomics">
        <title>A manually annotated Actinidia chinensis var. chinensis (kiwifruit) genome highlights the challenges associated with draft genomes and gene prediction in plants.</title>
        <authorList>
            <person name="Pilkington S.M."/>
            <person name="Crowhurst R."/>
            <person name="Hilario E."/>
            <person name="Nardozza S."/>
            <person name="Fraser L."/>
            <person name="Peng Y."/>
            <person name="Gunaseelan K."/>
            <person name="Simpson R."/>
            <person name="Tahir J."/>
            <person name="Deroles S.C."/>
            <person name="Templeton K."/>
            <person name="Luo Z."/>
            <person name="Davy M."/>
            <person name="Cheng C."/>
            <person name="McNeilage M."/>
            <person name="Scaglione D."/>
            <person name="Liu Y."/>
            <person name="Zhang Q."/>
            <person name="Datson P."/>
            <person name="De Silva N."/>
            <person name="Gardiner S.E."/>
            <person name="Bassett H."/>
            <person name="Chagne D."/>
            <person name="McCallum J."/>
            <person name="Dzierzon H."/>
            <person name="Deng C."/>
            <person name="Wang Y.Y."/>
            <person name="Barron L."/>
            <person name="Manako K."/>
            <person name="Bowen J."/>
            <person name="Foster T.M."/>
            <person name="Erridge Z.A."/>
            <person name="Tiffin H."/>
            <person name="Waite C.N."/>
            <person name="Davies K.M."/>
            <person name="Grierson E.P."/>
            <person name="Laing W.A."/>
            <person name="Kirk R."/>
            <person name="Chen X."/>
            <person name="Wood M."/>
            <person name="Montefiori M."/>
            <person name="Brummell D.A."/>
            <person name="Schwinn K.E."/>
            <person name="Catanach A."/>
            <person name="Fullerton C."/>
            <person name="Li D."/>
            <person name="Meiyalaghan S."/>
            <person name="Nieuwenhuizen N."/>
            <person name="Read N."/>
            <person name="Prakash R."/>
            <person name="Hunter D."/>
            <person name="Zhang H."/>
            <person name="McKenzie M."/>
            <person name="Knabel M."/>
            <person name="Harris A."/>
            <person name="Allan A.C."/>
            <person name="Gleave A."/>
            <person name="Chen A."/>
            <person name="Janssen B.J."/>
            <person name="Plunkett B."/>
            <person name="Ampomah-Dwamena C."/>
            <person name="Voogd C."/>
            <person name="Leif D."/>
            <person name="Lafferty D."/>
            <person name="Souleyre E.J.F."/>
            <person name="Varkonyi-Gasic E."/>
            <person name="Gambi F."/>
            <person name="Hanley J."/>
            <person name="Yao J.L."/>
            <person name="Cheung J."/>
            <person name="David K.M."/>
            <person name="Warren B."/>
            <person name="Marsh K."/>
            <person name="Snowden K.C."/>
            <person name="Lin-Wang K."/>
            <person name="Brian L."/>
            <person name="Martinez-Sanchez M."/>
            <person name="Wang M."/>
            <person name="Ileperuma N."/>
            <person name="Macnee N."/>
            <person name="Campin R."/>
            <person name="McAtee P."/>
            <person name="Drummond R.S.M."/>
            <person name="Espley R.V."/>
            <person name="Ireland H.S."/>
            <person name="Wu R."/>
            <person name="Atkinson R.G."/>
            <person name="Karunairetnam S."/>
            <person name="Bulley S."/>
            <person name="Chunkath S."/>
            <person name="Hanley Z."/>
            <person name="Storey R."/>
            <person name="Thrimawithana A.H."/>
            <person name="Thomson S."/>
            <person name="David C."/>
            <person name="Testolin R."/>
            <person name="Huang H."/>
            <person name="Hellens R.P."/>
            <person name="Schaffer R.J."/>
        </authorList>
    </citation>
    <scope>NUCLEOTIDE SEQUENCE [LARGE SCALE GENOMIC DNA]</scope>
    <source>
        <strain evidence="4">cv. Red5</strain>
    </source>
</reference>
<reference evidence="3 4" key="1">
    <citation type="submission" date="2017-07" db="EMBL/GenBank/DDBJ databases">
        <title>An improved, manually edited Actinidia chinensis var. chinensis (kiwifruit) genome highlights the challenges associated with draft genomes and gene prediction in plants.</title>
        <authorList>
            <person name="Pilkington S."/>
            <person name="Crowhurst R."/>
            <person name="Hilario E."/>
            <person name="Nardozza S."/>
            <person name="Fraser L."/>
            <person name="Peng Y."/>
            <person name="Gunaseelan K."/>
            <person name="Simpson R."/>
            <person name="Tahir J."/>
            <person name="Deroles S."/>
            <person name="Templeton K."/>
            <person name="Luo Z."/>
            <person name="Davy M."/>
            <person name="Cheng C."/>
            <person name="Mcneilage M."/>
            <person name="Scaglione D."/>
            <person name="Liu Y."/>
            <person name="Zhang Q."/>
            <person name="Datson P."/>
            <person name="De Silva N."/>
            <person name="Gardiner S."/>
            <person name="Bassett H."/>
            <person name="Chagne D."/>
            <person name="Mccallum J."/>
            <person name="Dzierzon H."/>
            <person name="Deng C."/>
            <person name="Wang Y.-Y."/>
            <person name="Barron N."/>
            <person name="Manako K."/>
            <person name="Bowen J."/>
            <person name="Foster T."/>
            <person name="Erridge Z."/>
            <person name="Tiffin H."/>
            <person name="Waite C."/>
            <person name="Davies K."/>
            <person name="Grierson E."/>
            <person name="Laing W."/>
            <person name="Kirk R."/>
            <person name="Chen X."/>
            <person name="Wood M."/>
            <person name="Montefiori M."/>
            <person name="Brummell D."/>
            <person name="Schwinn K."/>
            <person name="Catanach A."/>
            <person name="Fullerton C."/>
            <person name="Li D."/>
            <person name="Meiyalaghan S."/>
            <person name="Nieuwenhuizen N."/>
            <person name="Read N."/>
            <person name="Prakash R."/>
            <person name="Hunter D."/>
            <person name="Zhang H."/>
            <person name="Mckenzie M."/>
            <person name="Knabel M."/>
            <person name="Harris A."/>
            <person name="Allan A."/>
            <person name="Chen A."/>
            <person name="Janssen B."/>
            <person name="Plunkett B."/>
            <person name="Dwamena C."/>
            <person name="Voogd C."/>
            <person name="Leif D."/>
            <person name="Lafferty D."/>
            <person name="Souleyre E."/>
            <person name="Varkonyi-Gasic E."/>
            <person name="Gambi F."/>
            <person name="Hanley J."/>
            <person name="Yao J.-L."/>
            <person name="Cheung J."/>
            <person name="David K."/>
            <person name="Warren B."/>
            <person name="Marsh K."/>
            <person name="Snowden K."/>
            <person name="Lin-Wang K."/>
            <person name="Brian L."/>
            <person name="Martinez-Sanchez M."/>
            <person name="Wang M."/>
            <person name="Ileperuma N."/>
            <person name="Macnee N."/>
            <person name="Campin R."/>
            <person name="Mcatee P."/>
            <person name="Drummond R."/>
            <person name="Espley R."/>
            <person name="Ireland H."/>
            <person name="Wu R."/>
            <person name="Atkinson R."/>
            <person name="Karunairetnam S."/>
            <person name="Bulley S."/>
            <person name="Chunkath S."/>
            <person name="Hanley Z."/>
            <person name="Storey R."/>
            <person name="Thrimawithana A."/>
            <person name="Thomson S."/>
            <person name="David C."/>
            <person name="Testolin R."/>
        </authorList>
    </citation>
    <scope>NUCLEOTIDE SEQUENCE [LARGE SCALE GENOMIC DNA]</scope>
    <source>
        <strain evidence="4">cv. Red5</strain>
        <tissue evidence="3">Young leaf</tissue>
    </source>
</reference>
<name>A0A2R6S1R7_ACTCC</name>
<comment type="caution">
    <text evidence="3">The sequence shown here is derived from an EMBL/GenBank/DDBJ whole genome shotgun (WGS) entry which is preliminary data.</text>
</comment>